<dbReference type="RefSeq" id="WP_059283396.1">
    <property type="nucleotide sequence ID" value="NZ_LDYG01000039.1"/>
</dbReference>
<name>A0A147K6F2_9BACI</name>
<proteinExistence type="predicted"/>
<dbReference type="InterPro" id="IPR016040">
    <property type="entry name" value="NAD(P)-bd_dom"/>
</dbReference>
<evidence type="ECO:0000313" key="3">
    <source>
        <dbReference type="Proteomes" id="UP000074108"/>
    </source>
</evidence>
<accession>A0A147K6F2</accession>
<protein>
    <submittedName>
        <fullName evidence="2">NAD-dependent dehydratase</fullName>
    </submittedName>
</protein>
<reference evidence="2 3" key="1">
    <citation type="journal article" date="2016" name="Front. Microbiol.">
        <title>Microevolution Analysis of Bacillus coahuilensis Unveils Differences in Phosphorus Acquisition Strategies and Their Regulation.</title>
        <authorList>
            <person name="Gomez-Lunar Z."/>
            <person name="Hernandez-Gonzalez I."/>
            <person name="Rodriguez-Torres M.D."/>
            <person name="Souza V."/>
            <person name="Olmedo-Alvarez G."/>
        </authorList>
    </citation>
    <scope>NUCLEOTIDE SEQUENCE [LARGE SCALE GENOMIC DNA]</scope>
    <source>
        <strain evidence="3">p1.1.43</strain>
    </source>
</reference>
<evidence type="ECO:0000259" key="1">
    <source>
        <dbReference type="Pfam" id="PF13460"/>
    </source>
</evidence>
<dbReference type="PANTHER" id="PTHR15020">
    <property type="entry name" value="FLAVIN REDUCTASE-RELATED"/>
    <property type="match status" value="1"/>
</dbReference>
<evidence type="ECO:0000313" key="2">
    <source>
        <dbReference type="EMBL" id="KUP05367.1"/>
    </source>
</evidence>
<dbReference type="STRING" id="1150625.Q75_12660"/>
<sequence length="213" mass="23234">MNVLVIGANGTTGTEVVRLLGKSEDHTVYSMVRKEEQMEKMKDLGSFPILGDLEEDFDFAFKDIEAVIFAAGSGPHTGPDKTTAVDQNGAMKAVDYAKNHDIQHFIMLSSIGTDHPEEGPDEMQHYLKAKQKADQHLLDSGLSYTVIRPVSLTNDEATGLITAAKHLKDKRSEISRNDVAAALVAAIDMKDAHNKIVEISKGTDEIKEALKTA</sequence>
<dbReference type="InterPro" id="IPR036291">
    <property type="entry name" value="NAD(P)-bd_dom_sf"/>
</dbReference>
<dbReference type="AlphaFoldDB" id="A0A147K6F2"/>
<organism evidence="2 3">
    <name type="scientific">Bacillus coahuilensis p1.1.43</name>
    <dbReference type="NCBI Taxonomy" id="1150625"/>
    <lineage>
        <taxon>Bacteria</taxon>
        <taxon>Bacillati</taxon>
        <taxon>Bacillota</taxon>
        <taxon>Bacilli</taxon>
        <taxon>Bacillales</taxon>
        <taxon>Bacillaceae</taxon>
        <taxon>Bacillus</taxon>
    </lineage>
</organism>
<dbReference type="Pfam" id="PF13460">
    <property type="entry name" value="NAD_binding_10"/>
    <property type="match status" value="1"/>
</dbReference>
<dbReference type="CDD" id="cd05243">
    <property type="entry name" value="SDR_a5"/>
    <property type="match status" value="1"/>
</dbReference>
<dbReference type="PATRIC" id="fig|1150625.3.peg.2661"/>
<dbReference type="SUPFAM" id="SSF51735">
    <property type="entry name" value="NAD(P)-binding Rossmann-fold domains"/>
    <property type="match status" value="1"/>
</dbReference>
<comment type="caution">
    <text evidence="2">The sequence shown here is derived from an EMBL/GenBank/DDBJ whole genome shotgun (WGS) entry which is preliminary data.</text>
</comment>
<dbReference type="EMBL" id="LDYG01000039">
    <property type="protein sequence ID" value="KUP05367.1"/>
    <property type="molecule type" value="Genomic_DNA"/>
</dbReference>
<keyword evidence="3" id="KW-1185">Reference proteome</keyword>
<feature type="domain" description="NAD(P)-binding" evidence="1">
    <location>
        <begin position="7"/>
        <end position="188"/>
    </location>
</feature>
<dbReference type="PANTHER" id="PTHR15020:SF50">
    <property type="entry name" value="UPF0659 PROTEIN YMR090W"/>
    <property type="match status" value="1"/>
</dbReference>
<dbReference type="OrthoDB" id="9803892at2"/>
<gene>
    <name evidence="2" type="ORF">Q75_12660</name>
</gene>
<dbReference type="Proteomes" id="UP000074108">
    <property type="component" value="Unassembled WGS sequence"/>
</dbReference>
<dbReference type="Gene3D" id="3.40.50.720">
    <property type="entry name" value="NAD(P)-binding Rossmann-like Domain"/>
    <property type="match status" value="1"/>
</dbReference>